<evidence type="ECO:0000313" key="2">
    <source>
        <dbReference type="Proteomes" id="UP000504633"/>
    </source>
</evidence>
<organism evidence="2 3">
    <name type="scientific">Drosophila hydei</name>
    <name type="common">Fruit fly</name>
    <dbReference type="NCBI Taxonomy" id="7224"/>
    <lineage>
        <taxon>Eukaryota</taxon>
        <taxon>Metazoa</taxon>
        <taxon>Ecdysozoa</taxon>
        <taxon>Arthropoda</taxon>
        <taxon>Hexapoda</taxon>
        <taxon>Insecta</taxon>
        <taxon>Pterygota</taxon>
        <taxon>Neoptera</taxon>
        <taxon>Endopterygota</taxon>
        <taxon>Diptera</taxon>
        <taxon>Brachycera</taxon>
        <taxon>Muscomorpha</taxon>
        <taxon>Ephydroidea</taxon>
        <taxon>Drosophilidae</taxon>
        <taxon>Drosophila</taxon>
    </lineage>
</organism>
<dbReference type="AlphaFoldDB" id="A0A6J1LLT5"/>
<gene>
    <name evidence="3" type="primary">LOC111596767</name>
</gene>
<keyword evidence="1" id="KW-0732">Signal</keyword>
<name>A0A6J1LLT5_DROHY</name>
<evidence type="ECO:0000313" key="3">
    <source>
        <dbReference type="RefSeq" id="XP_023166887.2"/>
    </source>
</evidence>
<accession>A0A6J1LLT5</accession>
<evidence type="ECO:0000256" key="1">
    <source>
        <dbReference type="SAM" id="SignalP"/>
    </source>
</evidence>
<sequence>MKHITVPLAFVCVLAYVGSVQAECCRVNLTLRYIVGSGTCADAGGRRFSSSSCTVTVCADGRPLVGTYCGRGSCNIFGCNCDGGCIKGDWQQSFLNNNRRQNIRVVDATWSS</sequence>
<dbReference type="Pfam" id="PF13164">
    <property type="entry name" value="Diedel"/>
    <property type="match status" value="1"/>
</dbReference>
<feature type="chain" id="PRO_5026802461" evidence="1">
    <location>
        <begin position="23"/>
        <end position="112"/>
    </location>
</feature>
<dbReference type="InterPro" id="IPR025061">
    <property type="entry name" value="Diedel"/>
</dbReference>
<keyword evidence="2" id="KW-1185">Reference proteome</keyword>
<proteinExistence type="predicted"/>
<feature type="signal peptide" evidence="1">
    <location>
        <begin position="1"/>
        <end position="22"/>
    </location>
</feature>
<dbReference type="OrthoDB" id="3737830at2759"/>
<dbReference type="Gene3D" id="3.30.70.2800">
    <property type="match status" value="1"/>
</dbReference>
<dbReference type="GeneID" id="111596767"/>
<dbReference type="OMA" id="GCKITIC"/>
<dbReference type="RefSeq" id="XP_023166887.2">
    <property type="nucleotide sequence ID" value="XM_023311119.2"/>
</dbReference>
<reference evidence="3" key="1">
    <citation type="submission" date="2025-08" db="UniProtKB">
        <authorList>
            <consortium name="RefSeq"/>
        </authorList>
    </citation>
    <scope>IDENTIFICATION</scope>
    <source>
        <strain evidence="3">15085-1641.00</strain>
        <tissue evidence="3">Whole body</tissue>
    </source>
</reference>
<dbReference type="KEGG" id="dhe:111596767"/>
<dbReference type="Proteomes" id="UP000504633">
    <property type="component" value="Unplaced"/>
</dbReference>
<protein>
    <submittedName>
        <fullName evidence="3">Protein Diedel-like</fullName>
    </submittedName>
</protein>